<evidence type="ECO:0000256" key="1">
    <source>
        <dbReference type="ARBA" id="ARBA00004202"/>
    </source>
</evidence>
<dbReference type="InterPro" id="IPR003439">
    <property type="entry name" value="ABC_transporter-like_ATP-bd"/>
</dbReference>
<evidence type="ECO:0000256" key="4">
    <source>
        <dbReference type="ARBA" id="ARBA00022475"/>
    </source>
</evidence>
<reference evidence="11 12" key="1">
    <citation type="submission" date="2018-03" db="EMBL/GenBank/DDBJ databases">
        <title>Genomic Encyclopedia of Archaeal and Bacterial Type Strains, Phase II (KMG-II): from individual species to whole genera.</title>
        <authorList>
            <person name="Goeker M."/>
        </authorList>
    </citation>
    <scope>NUCLEOTIDE SEQUENCE [LARGE SCALE GENOMIC DNA]</scope>
    <source>
        <strain evidence="11 12">DSM 100065</strain>
    </source>
</reference>
<keyword evidence="7 11" id="KW-0067">ATP-binding</keyword>
<evidence type="ECO:0000313" key="11">
    <source>
        <dbReference type="EMBL" id="PRZ43071.1"/>
    </source>
</evidence>
<dbReference type="GO" id="GO:0005886">
    <property type="term" value="C:plasma membrane"/>
    <property type="evidence" value="ECO:0007669"/>
    <property type="project" value="UniProtKB-SubCell"/>
</dbReference>
<dbReference type="SUPFAM" id="SSF52540">
    <property type="entry name" value="P-loop containing nucleoside triphosphate hydrolases"/>
    <property type="match status" value="2"/>
</dbReference>
<keyword evidence="12" id="KW-1185">Reference proteome</keyword>
<keyword evidence="4" id="KW-1003">Cell membrane</keyword>
<dbReference type="RefSeq" id="WP_106348046.1">
    <property type="nucleotide sequence ID" value="NZ_PVUE01000003.1"/>
</dbReference>
<dbReference type="Pfam" id="PF00005">
    <property type="entry name" value="ABC_tran"/>
    <property type="match status" value="2"/>
</dbReference>
<evidence type="ECO:0000256" key="2">
    <source>
        <dbReference type="ARBA" id="ARBA00005417"/>
    </source>
</evidence>
<keyword evidence="9" id="KW-0472">Membrane</keyword>
<dbReference type="AlphaFoldDB" id="A0A2T1A382"/>
<dbReference type="PANTHER" id="PTHR43297:SF14">
    <property type="entry name" value="ATPASE AAA-TYPE CORE DOMAIN-CONTAINING PROTEIN"/>
    <property type="match status" value="1"/>
</dbReference>
<keyword evidence="8" id="KW-1278">Translocase</keyword>
<dbReference type="PANTHER" id="PTHR43297">
    <property type="entry name" value="OLIGOPEPTIDE TRANSPORT ATP-BINDING PROTEIN APPD"/>
    <property type="match status" value="1"/>
</dbReference>
<dbReference type="Gene3D" id="3.40.50.300">
    <property type="entry name" value="P-loop containing nucleotide triphosphate hydrolases"/>
    <property type="match status" value="2"/>
</dbReference>
<dbReference type="InterPro" id="IPR050388">
    <property type="entry name" value="ABC_Ni/Peptide_Import"/>
</dbReference>
<accession>A0A2T1A382</accession>
<dbReference type="EMBL" id="PVUE01000003">
    <property type="protein sequence ID" value="PRZ43071.1"/>
    <property type="molecule type" value="Genomic_DNA"/>
</dbReference>
<evidence type="ECO:0000256" key="7">
    <source>
        <dbReference type="ARBA" id="ARBA00022840"/>
    </source>
</evidence>
<evidence type="ECO:0000256" key="5">
    <source>
        <dbReference type="ARBA" id="ARBA00022519"/>
    </source>
</evidence>
<sequence length="545" mass="58755">MSTLIDAPVDALDRLDTSAREPLLQIENLSIGTPTTTLVNEVSLEVGRGEIVGIVGESGSGKTLTCRAVLGLLPGTTAVTHGRITLGSQDLASFTARQWLGVRGRRVGAVFQDPASYLNPSLTIGHQIAEVLTHTADVERKEIRDRSIELLHSVGLKDSDRVLRQHPFELSGGMLQRALLAVAIAGGPELLIADEATTALDVTVQAEVLDLLERLRAEKNMSILLVSHDLALVAERTDRVAVFSEGRKVEEGPTKDIVARPQHPYTKELIGQARTVVRRHDLPAREGDDAVLDVRKINVSLGRGKKRHDILHEVDLRVRPGEIVGLIGETGSGKTTLARTVLGLARPSAGEIGVGGAEVSGLKGRRRRAWRRTGAVQYIFQDPLRALDPDLTAGESIGEPLVIAGADDIATRVRDVLDAVKLDHSLAERKPAELSGGQRQRICVARALITNPSLLICDEPASALDATNRNHILALLDELRRTRDIGILLISHDLGTLEGLADRIAVLYRGRVVETGPTSELFAAPTHPYTQRLLASTPNLEGILA</sequence>
<comment type="similarity">
    <text evidence="2">Belongs to the ABC transporter superfamily.</text>
</comment>
<dbReference type="InterPro" id="IPR017871">
    <property type="entry name" value="ABC_transporter-like_CS"/>
</dbReference>
<dbReference type="GO" id="GO:0015833">
    <property type="term" value="P:peptide transport"/>
    <property type="evidence" value="ECO:0007669"/>
    <property type="project" value="InterPro"/>
</dbReference>
<evidence type="ECO:0000259" key="10">
    <source>
        <dbReference type="PROSITE" id="PS50893"/>
    </source>
</evidence>
<dbReference type="NCBIfam" id="NF007739">
    <property type="entry name" value="PRK10419.1"/>
    <property type="match status" value="2"/>
</dbReference>
<dbReference type="CDD" id="cd03257">
    <property type="entry name" value="ABC_NikE_OppD_transporters"/>
    <property type="match status" value="2"/>
</dbReference>
<dbReference type="InterPro" id="IPR027417">
    <property type="entry name" value="P-loop_NTPase"/>
</dbReference>
<keyword evidence="6" id="KW-0547">Nucleotide-binding</keyword>
<feature type="domain" description="ABC transporter" evidence="10">
    <location>
        <begin position="294"/>
        <end position="534"/>
    </location>
</feature>
<dbReference type="GO" id="GO:0016887">
    <property type="term" value="F:ATP hydrolysis activity"/>
    <property type="evidence" value="ECO:0007669"/>
    <property type="project" value="InterPro"/>
</dbReference>
<evidence type="ECO:0000313" key="12">
    <source>
        <dbReference type="Proteomes" id="UP000237752"/>
    </source>
</evidence>
<dbReference type="PROSITE" id="PS50893">
    <property type="entry name" value="ABC_TRANSPORTER_2"/>
    <property type="match status" value="2"/>
</dbReference>
<dbReference type="Pfam" id="PF08352">
    <property type="entry name" value="oligo_HPY"/>
    <property type="match status" value="2"/>
</dbReference>
<organism evidence="11 12">
    <name type="scientific">Antricoccus suffuscus</name>
    <dbReference type="NCBI Taxonomy" id="1629062"/>
    <lineage>
        <taxon>Bacteria</taxon>
        <taxon>Bacillati</taxon>
        <taxon>Actinomycetota</taxon>
        <taxon>Actinomycetes</taxon>
        <taxon>Geodermatophilales</taxon>
        <taxon>Antricoccaceae</taxon>
        <taxon>Antricoccus</taxon>
    </lineage>
</organism>
<protein>
    <submittedName>
        <fullName evidence="11">Peptide/nickel transport system ATP-binding protein</fullName>
    </submittedName>
</protein>
<gene>
    <name evidence="11" type="ORF">CLV47_103127</name>
</gene>
<dbReference type="PROSITE" id="PS00211">
    <property type="entry name" value="ABC_TRANSPORTER_1"/>
    <property type="match status" value="2"/>
</dbReference>
<dbReference type="GO" id="GO:0005524">
    <property type="term" value="F:ATP binding"/>
    <property type="evidence" value="ECO:0007669"/>
    <property type="project" value="UniProtKB-KW"/>
</dbReference>
<name>A0A2T1A382_9ACTN</name>
<dbReference type="SMART" id="SM00382">
    <property type="entry name" value="AAA"/>
    <property type="match status" value="2"/>
</dbReference>
<evidence type="ECO:0000256" key="9">
    <source>
        <dbReference type="ARBA" id="ARBA00023136"/>
    </source>
</evidence>
<comment type="subcellular location">
    <subcellularLocation>
        <location evidence="1">Cell membrane</location>
        <topology evidence="1">Peripheral membrane protein</topology>
    </subcellularLocation>
</comment>
<comment type="caution">
    <text evidence="11">The sequence shown here is derived from an EMBL/GenBank/DDBJ whole genome shotgun (WGS) entry which is preliminary data.</text>
</comment>
<dbReference type="Proteomes" id="UP000237752">
    <property type="component" value="Unassembled WGS sequence"/>
</dbReference>
<evidence type="ECO:0000256" key="6">
    <source>
        <dbReference type="ARBA" id="ARBA00022741"/>
    </source>
</evidence>
<proteinExistence type="inferred from homology"/>
<dbReference type="InterPro" id="IPR013563">
    <property type="entry name" value="Oligopep_ABC_C"/>
</dbReference>
<dbReference type="OrthoDB" id="8481147at2"/>
<dbReference type="InterPro" id="IPR003593">
    <property type="entry name" value="AAA+_ATPase"/>
</dbReference>
<keyword evidence="3" id="KW-0813">Transport</keyword>
<feature type="domain" description="ABC transporter" evidence="10">
    <location>
        <begin position="24"/>
        <end position="270"/>
    </location>
</feature>
<evidence type="ECO:0000256" key="3">
    <source>
        <dbReference type="ARBA" id="ARBA00022448"/>
    </source>
</evidence>
<evidence type="ECO:0000256" key="8">
    <source>
        <dbReference type="ARBA" id="ARBA00022967"/>
    </source>
</evidence>
<keyword evidence="5" id="KW-0997">Cell inner membrane</keyword>